<proteinExistence type="predicted"/>
<comment type="caution">
    <text evidence="2">The sequence shown here is derived from an EMBL/GenBank/DDBJ whole genome shotgun (WGS) entry which is preliminary data.</text>
</comment>
<keyword evidence="3" id="KW-1185">Reference proteome</keyword>
<feature type="region of interest" description="Disordered" evidence="1">
    <location>
        <begin position="1"/>
        <end position="21"/>
    </location>
</feature>
<evidence type="ECO:0000256" key="1">
    <source>
        <dbReference type="SAM" id="MobiDB-lite"/>
    </source>
</evidence>
<dbReference type="AlphaFoldDB" id="A0A9N7YK41"/>
<feature type="compositionally biased region" description="Polar residues" evidence="1">
    <location>
        <begin position="1"/>
        <end position="16"/>
    </location>
</feature>
<organism evidence="2 3">
    <name type="scientific">Pleuronectes platessa</name>
    <name type="common">European plaice</name>
    <dbReference type="NCBI Taxonomy" id="8262"/>
    <lineage>
        <taxon>Eukaryota</taxon>
        <taxon>Metazoa</taxon>
        <taxon>Chordata</taxon>
        <taxon>Craniata</taxon>
        <taxon>Vertebrata</taxon>
        <taxon>Euteleostomi</taxon>
        <taxon>Actinopterygii</taxon>
        <taxon>Neopterygii</taxon>
        <taxon>Teleostei</taxon>
        <taxon>Neoteleostei</taxon>
        <taxon>Acanthomorphata</taxon>
        <taxon>Carangaria</taxon>
        <taxon>Pleuronectiformes</taxon>
        <taxon>Pleuronectoidei</taxon>
        <taxon>Pleuronectidae</taxon>
        <taxon>Pleuronectes</taxon>
    </lineage>
</organism>
<accession>A0A9N7YK41</accession>
<protein>
    <submittedName>
        <fullName evidence="2">Uncharacterized protein</fullName>
    </submittedName>
</protein>
<evidence type="ECO:0000313" key="2">
    <source>
        <dbReference type="EMBL" id="CAB1429902.1"/>
    </source>
</evidence>
<dbReference type="Proteomes" id="UP001153269">
    <property type="component" value="Unassembled WGS sequence"/>
</dbReference>
<reference evidence="2" key="1">
    <citation type="submission" date="2020-03" db="EMBL/GenBank/DDBJ databases">
        <authorList>
            <person name="Weist P."/>
        </authorList>
    </citation>
    <scope>NUCLEOTIDE SEQUENCE</scope>
</reference>
<name>A0A9N7YK41_PLEPL</name>
<dbReference type="EMBL" id="CADEAL010001182">
    <property type="protein sequence ID" value="CAB1429902.1"/>
    <property type="molecule type" value="Genomic_DNA"/>
</dbReference>
<evidence type="ECO:0000313" key="3">
    <source>
        <dbReference type="Proteomes" id="UP001153269"/>
    </source>
</evidence>
<gene>
    <name evidence="2" type="ORF">PLEPLA_LOCUS17882</name>
</gene>
<sequence length="102" mass="10660">MSDNAGSSSPPTSGIASQCRGRVQWARTGAQVSPVAAGQDKEKFAGRELGEAKNGRVCFAVTVLSTSLLVSSVTSERIESRGQRLQASSMLSSAKLGAHNFF</sequence>